<gene>
    <name evidence="15" type="ORF">FXF65_25595</name>
</gene>
<comment type="caution">
    <text evidence="15">The sequence shown here is derived from an EMBL/GenBank/DDBJ whole genome shotgun (WGS) entry which is preliminary data.</text>
</comment>
<dbReference type="SMART" id="SM00387">
    <property type="entry name" value="HATPase_c"/>
    <property type="match status" value="1"/>
</dbReference>
<dbReference type="EMBL" id="VSFF01000010">
    <property type="protein sequence ID" value="TYC11491.1"/>
    <property type="molecule type" value="Genomic_DNA"/>
</dbReference>
<keyword evidence="10 12" id="KW-0472">Membrane</keyword>
<dbReference type="Pfam" id="PF00512">
    <property type="entry name" value="HisKA"/>
    <property type="match status" value="1"/>
</dbReference>
<comment type="subcellular location">
    <subcellularLocation>
        <location evidence="2">Cell membrane</location>
    </subcellularLocation>
</comment>
<feature type="region of interest" description="Disordered" evidence="11">
    <location>
        <begin position="487"/>
        <end position="516"/>
    </location>
</feature>
<proteinExistence type="predicted"/>
<feature type="transmembrane region" description="Helical" evidence="12">
    <location>
        <begin position="28"/>
        <end position="51"/>
    </location>
</feature>
<evidence type="ECO:0000259" key="13">
    <source>
        <dbReference type="PROSITE" id="PS50109"/>
    </source>
</evidence>
<evidence type="ECO:0000256" key="8">
    <source>
        <dbReference type="ARBA" id="ARBA00022989"/>
    </source>
</evidence>
<dbReference type="EC" id="2.7.13.3" evidence="3"/>
<evidence type="ECO:0000256" key="4">
    <source>
        <dbReference type="ARBA" id="ARBA00022553"/>
    </source>
</evidence>
<dbReference type="InterPro" id="IPR004358">
    <property type="entry name" value="Sig_transdc_His_kin-like_C"/>
</dbReference>
<dbReference type="PROSITE" id="PS50109">
    <property type="entry name" value="HIS_KIN"/>
    <property type="match status" value="1"/>
</dbReference>
<evidence type="ECO:0000313" key="16">
    <source>
        <dbReference type="Proteomes" id="UP000322634"/>
    </source>
</evidence>
<dbReference type="InterPro" id="IPR003594">
    <property type="entry name" value="HATPase_dom"/>
</dbReference>
<evidence type="ECO:0000256" key="2">
    <source>
        <dbReference type="ARBA" id="ARBA00004236"/>
    </source>
</evidence>
<evidence type="ECO:0000256" key="7">
    <source>
        <dbReference type="ARBA" id="ARBA00022777"/>
    </source>
</evidence>
<keyword evidence="5" id="KW-0808">Transferase</keyword>
<dbReference type="InterPro" id="IPR036890">
    <property type="entry name" value="HATPase_C_sf"/>
</dbReference>
<reference evidence="15 16" key="1">
    <citation type="submission" date="2019-08" db="EMBL/GenBank/DDBJ databases">
        <title>Actinomadura sp. nov. CYP1-5 isolated from mountain soil.</title>
        <authorList>
            <person name="Songsumanus A."/>
            <person name="Kuncharoen N."/>
            <person name="Kudo T."/>
            <person name="Yuki M."/>
            <person name="Igarashi Y."/>
            <person name="Tanasupawat S."/>
        </authorList>
    </citation>
    <scope>NUCLEOTIDE SEQUENCE [LARGE SCALE GENOMIC DNA]</scope>
    <source>
        <strain evidence="15 16">GKU157</strain>
    </source>
</reference>
<feature type="compositionally biased region" description="Basic and acidic residues" evidence="11">
    <location>
        <begin position="498"/>
        <end position="516"/>
    </location>
</feature>
<dbReference type="SMART" id="SM00304">
    <property type="entry name" value="HAMP"/>
    <property type="match status" value="1"/>
</dbReference>
<dbReference type="InterPro" id="IPR050428">
    <property type="entry name" value="TCS_sensor_his_kinase"/>
</dbReference>
<evidence type="ECO:0000256" key="11">
    <source>
        <dbReference type="SAM" id="MobiDB-lite"/>
    </source>
</evidence>
<dbReference type="SUPFAM" id="SSF158472">
    <property type="entry name" value="HAMP domain-like"/>
    <property type="match status" value="1"/>
</dbReference>
<dbReference type="InterPro" id="IPR005467">
    <property type="entry name" value="His_kinase_dom"/>
</dbReference>
<dbReference type="PANTHER" id="PTHR45436:SF5">
    <property type="entry name" value="SENSOR HISTIDINE KINASE TRCS"/>
    <property type="match status" value="1"/>
</dbReference>
<dbReference type="Gene3D" id="1.10.287.130">
    <property type="match status" value="1"/>
</dbReference>
<dbReference type="InterPro" id="IPR003660">
    <property type="entry name" value="HAMP_dom"/>
</dbReference>
<feature type="transmembrane region" description="Helical" evidence="12">
    <location>
        <begin position="189"/>
        <end position="212"/>
    </location>
</feature>
<sequence length="516" mass="54669">MTAGTRATGETRATGGRGPRSVGLRVRLTAAFTAVALFAALLASGISYVLLRRLMLQRAQDAVLTEVRDTLARQIPPQLPPDVDELVRAQLVEALSGAGRHAAAVPVPLTRPVPLPDPAQLDVPVTREFADRAKDGLVFQRIIRDGKPYLLVGARATGYQTTTDEPWRTTPPMVFVSASLSREAADLRLFTRALLLADAAALVAALGLALLATGGVLRPVRRLGAAARALGAGELETRVAVRGGDELADLARTFNTTAEALERTVTELRAMEAASRRFVADVSHELRTPLTSMVAMTDLLAEEAAAAGGGAAARLVAGETRRLGQLVEHLIEISRFDAGAAALVLDDVNVADAVAATLRARGWHDEVAVDGPSDLFARLDPRRFDVIVANLAGNALKHGRPPVALRFGRAGRDGAAGVEVVVSDSGPGLPGDLLAVVFDRFVKSEAARSRSEGSGLGLSIARENAVLHGGSLDAANDPDGGAVFTLWLPEEQDDQERDDERRDDERRDDERRDGPS</sequence>
<feature type="region of interest" description="Disordered" evidence="11">
    <location>
        <begin position="1"/>
        <end position="20"/>
    </location>
</feature>
<dbReference type="GO" id="GO:0000155">
    <property type="term" value="F:phosphorelay sensor kinase activity"/>
    <property type="evidence" value="ECO:0007669"/>
    <property type="project" value="InterPro"/>
</dbReference>
<dbReference type="Gene3D" id="3.30.565.10">
    <property type="entry name" value="Histidine kinase-like ATPase, C-terminal domain"/>
    <property type="match status" value="1"/>
</dbReference>
<evidence type="ECO:0000256" key="9">
    <source>
        <dbReference type="ARBA" id="ARBA00023012"/>
    </source>
</evidence>
<name>A0A5D0TYT1_9ACTN</name>
<accession>A0A5D0TYT1</accession>
<dbReference type="SUPFAM" id="SSF55874">
    <property type="entry name" value="ATPase domain of HSP90 chaperone/DNA topoisomerase II/histidine kinase"/>
    <property type="match status" value="1"/>
</dbReference>
<feature type="domain" description="Histidine kinase" evidence="13">
    <location>
        <begin position="281"/>
        <end position="492"/>
    </location>
</feature>
<dbReference type="PRINTS" id="PR00344">
    <property type="entry name" value="BCTRLSENSOR"/>
</dbReference>
<dbReference type="CDD" id="cd00082">
    <property type="entry name" value="HisKA"/>
    <property type="match status" value="1"/>
</dbReference>
<organism evidence="15 16">
    <name type="scientific">Actinomadura syzygii</name>
    <dbReference type="NCBI Taxonomy" id="1427538"/>
    <lineage>
        <taxon>Bacteria</taxon>
        <taxon>Bacillati</taxon>
        <taxon>Actinomycetota</taxon>
        <taxon>Actinomycetes</taxon>
        <taxon>Streptosporangiales</taxon>
        <taxon>Thermomonosporaceae</taxon>
        <taxon>Actinomadura</taxon>
    </lineage>
</organism>
<dbReference type="InterPro" id="IPR003661">
    <property type="entry name" value="HisK_dim/P_dom"/>
</dbReference>
<feature type="compositionally biased region" description="Low complexity" evidence="11">
    <location>
        <begin position="1"/>
        <end position="14"/>
    </location>
</feature>
<dbReference type="GO" id="GO:0005886">
    <property type="term" value="C:plasma membrane"/>
    <property type="evidence" value="ECO:0007669"/>
    <property type="project" value="UniProtKB-SubCell"/>
</dbReference>
<dbReference type="Pfam" id="PF02518">
    <property type="entry name" value="HATPase_c"/>
    <property type="match status" value="1"/>
</dbReference>
<dbReference type="InterPro" id="IPR036097">
    <property type="entry name" value="HisK_dim/P_sf"/>
</dbReference>
<evidence type="ECO:0000256" key="6">
    <source>
        <dbReference type="ARBA" id="ARBA00022692"/>
    </source>
</evidence>
<feature type="domain" description="HAMP" evidence="14">
    <location>
        <begin position="214"/>
        <end position="266"/>
    </location>
</feature>
<evidence type="ECO:0000256" key="1">
    <source>
        <dbReference type="ARBA" id="ARBA00000085"/>
    </source>
</evidence>
<dbReference type="SUPFAM" id="SSF47384">
    <property type="entry name" value="Homodimeric domain of signal transducing histidine kinase"/>
    <property type="match status" value="1"/>
</dbReference>
<keyword evidence="7 15" id="KW-0418">Kinase</keyword>
<evidence type="ECO:0000256" key="3">
    <source>
        <dbReference type="ARBA" id="ARBA00012438"/>
    </source>
</evidence>
<dbReference type="Proteomes" id="UP000322634">
    <property type="component" value="Unassembled WGS sequence"/>
</dbReference>
<dbReference type="PANTHER" id="PTHR45436">
    <property type="entry name" value="SENSOR HISTIDINE KINASE YKOH"/>
    <property type="match status" value="1"/>
</dbReference>
<evidence type="ECO:0000313" key="15">
    <source>
        <dbReference type="EMBL" id="TYC11491.1"/>
    </source>
</evidence>
<dbReference type="CDD" id="cd00075">
    <property type="entry name" value="HATPase"/>
    <property type="match status" value="1"/>
</dbReference>
<dbReference type="RefSeq" id="WP_148352587.1">
    <property type="nucleotide sequence ID" value="NZ_JBHSBF010000011.1"/>
</dbReference>
<evidence type="ECO:0000256" key="5">
    <source>
        <dbReference type="ARBA" id="ARBA00022679"/>
    </source>
</evidence>
<evidence type="ECO:0000256" key="12">
    <source>
        <dbReference type="SAM" id="Phobius"/>
    </source>
</evidence>
<dbReference type="SMART" id="SM00388">
    <property type="entry name" value="HisKA"/>
    <property type="match status" value="1"/>
</dbReference>
<keyword evidence="6 12" id="KW-0812">Transmembrane</keyword>
<dbReference type="Pfam" id="PF00672">
    <property type="entry name" value="HAMP"/>
    <property type="match status" value="1"/>
</dbReference>
<dbReference type="OrthoDB" id="9786919at2"/>
<dbReference type="Gene3D" id="6.10.340.10">
    <property type="match status" value="1"/>
</dbReference>
<evidence type="ECO:0000256" key="10">
    <source>
        <dbReference type="ARBA" id="ARBA00023136"/>
    </source>
</evidence>
<dbReference type="PROSITE" id="PS50885">
    <property type="entry name" value="HAMP"/>
    <property type="match status" value="1"/>
</dbReference>
<keyword evidence="9" id="KW-0902">Two-component regulatory system</keyword>
<evidence type="ECO:0000259" key="14">
    <source>
        <dbReference type="PROSITE" id="PS50885"/>
    </source>
</evidence>
<keyword evidence="4" id="KW-0597">Phosphoprotein</keyword>
<keyword evidence="16" id="KW-1185">Reference proteome</keyword>
<protein>
    <recommendedName>
        <fullName evidence="3">histidine kinase</fullName>
        <ecNumber evidence="3">2.7.13.3</ecNumber>
    </recommendedName>
</protein>
<keyword evidence="8 12" id="KW-1133">Transmembrane helix</keyword>
<comment type="catalytic activity">
    <reaction evidence="1">
        <text>ATP + protein L-histidine = ADP + protein N-phospho-L-histidine.</text>
        <dbReference type="EC" id="2.7.13.3"/>
    </reaction>
</comment>
<dbReference type="CDD" id="cd06225">
    <property type="entry name" value="HAMP"/>
    <property type="match status" value="1"/>
</dbReference>
<dbReference type="AlphaFoldDB" id="A0A5D0TYT1"/>